<feature type="domain" description="Carboxylesterase type B" evidence="2">
    <location>
        <begin position="4"/>
        <end position="113"/>
    </location>
</feature>
<evidence type="ECO:0000313" key="4">
    <source>
        <dbReference type="Proteomes" id="UP000821853"/>
    </source>
</evidence>
<protein>
    <recommendedName>
        <fullName evidence="2">Carboxylesterase type B domain-containing protein</fullName>
    </recommendedName>
</protein>
<dbReference type="AlphaFoldDB" id="A0A9J6G7Y8"/>
<dbReference type="OrthoDB" id="6497603at2759"/>
<accession>A0A9J6G7Y8</accession>
<organism evidence="3 4">
    <name type="scientific">Haemaphysalis longicornis</name>
    <name type="common">Bush tick</name>
    <dbReference type="NCBI Taxonomy" id="44386"/>
    <lineage>
        <taxon>Eukaryota</taxon>
        <taxon>Metazoa</taxon>
        <taxon>Ecdysozoa</taxon>
        <taxon>Arthropoda</taxon>
        <taxon>Chelicerata</taxon>
        <taxon>Arachnida</taxon>
        <taxon>Acari</taxon>
        <taxon>Parasitiformes</taxon>
        <taxon>Ixodida</taxon>
        <taxon>Ixodoidea</taxon>
        <taxon>Ixodidae</taxon>
        <taxon>Haemaphysalinae</taxon>
        <taxon>Haemaphysalis</taxon>
    </lineage>
</organism>
<sequence length="167" mass="17696">MQSTGRSDEYDGRALAAFGDVVVVVPNSRLGVLGFLNLPVPGAPFNAGLLDQAEALNWTAHNIGFFGGDESDLVVVGDGSGASALAYHLLANERLTAFANVHKVVFMSESPLTRQGRLTTLPVLPAASAAHVRKVAVQAKSGHPFGEKRIIAHPTSRNLLSCWKIIK</sequence>
<dbReference type="Pfam" id="PF00135">
    <property type="entry name" value="COesterase"/>
    <property type="match status" value="1"/>
</dbReference>
<dbReference type="EMBL" id="JABSTR010000005">
    <property type="protein sequence ID" value="KAH9371023.1"/>
    <property type="molecule type" value="Genomic_DNA"/>
</dbReference>
<keyword evidence="1" id="KW-0325">Glycoprotein</keyword>
<dbReference type="InterPro" id="IPR029058">
    <property type="entry name" value="AB_hydrolase_fold"/>
</dbReference>
<dbReference type="PANTHER" id="PTHR45237">
    <property type="entry name" value="POSSIBLE PARA-NITROBENZYL ESTERASE"/>
    <property type="match status" value="1"/>
</dbReference>
<dbReference type="Gene3D" id="3.40.50.1820">
    <property type="entry name" value="alpha/beta hydrolase"/>
    <property type="match status" value="1"/>
</dbReference>
<dbReference type="SUPFAM" id="SSF53474">
    <property type="entry name" value="alpha/beta-Hydrolases"/>
    <property type="match status" value="1"/>
</dbReference>
<evidence type="ECO:0000259" key="2">
    <source>
        <dbReference type="Pfam" id="PF00135"/>
    </source>
</evidence>
<reference evidence="3 4" key="1">
    <citation type="journal article" date="2020" name="Cell">
        <title>Large-Scale Comparative Analyses of Tick Genomes Elucidate Their Genetic Diversity and Vector Capacities.</title>
        <authorList>
            <consortium name="Tick Genome and Microbiome Consortium (TIGMIC)"/>
            <person name="Jia N."/>
            <person name="Wang J."/>
            <person name="Shi W."/>
            <person name="Du L."/>
            <person name="Sun Y."/>
            <person name="Zhan W."/>
            <person name="Jiang J.F."/>
            <person name="Wang Q."/>
            <person name="Zhang B."/>
            <person name="Ji P."/>
            <person name="Bell-Sakyi L."/>
            <person name="Cui X.M."/>
            <person name="Yuan T.T."/>
            <person name="Jiang B.G."/>
            <person name="Yang W.F."/>
            <person name="Lam T.T."/>
            <person name="Chang Q.C."/>
            <person name="Ding S.J."/>
            <person name="Wang X.J."/>
            <person name="Zhu J.G."/>
            <person name="Ruan X.D."/>
            <person name="Zhao L."/>
            <person name="Wei J.T."/>
            <person name="Ye R.Z."/>
            <person name="Que T.C."/>
            <person name="Du C.H."/>
            <person name="Zhou Y.H."/>
            <person name="Cheng J.X."/>
            <person name="Dai P.F."/>
            <person name="Guo W.B."/>
            <person name="Han X.H."/>
            <person name="Huang E.J."/>
            <person name="Li L.F."/>
            <person name="Wei W."/>
            <person name="Gao Y.C."/>
            <person name="Liu J.Z."/>
            <person name="Shao H.Z."/>
            <person name="Wang X."/>
            <person name="Wang C.C."/>
            <person name="Yang T.C."/>
            <person name="Huo Q.B."/>
            <person name="Li W."/>
            <person name="Chen H.Y."/>
            <person name="Chen S.E."/>
            <person name="Zhou L.G."/>
            <person name="Ni X.B."/>
            <person name="Tian J.H."/>
            <person name="Sheng Y."/>
            <person name="Liu T."/>
            <person name="Pan Y.S."/>
            <person name="Xia L.Y."/>
            <person name="Li J."/>
            <person name="Zhao F."/>
            <person name="Cao W.C."/>
        </authorList>
    </citation>
    <scope>NUCLEOTIDE SEQUENCE [LARGE SCALE GENOMIC DNA]</scope>
    <source>
        <strain evidence="3">HaeL-2018</strain>
    </source>
</reference>
<dbReference type="Proteomes" id="UP000821853">
    <property type="component" value="Chromosome 3"/>
</dbReference>
<dbReference type="VEuPathDB" id="VectorBase:HLOH_047123"/>
<evidence type="ECO:0000313" key="3">
    <source>
        <dbReference type="EMBL" id="KAH9371023.1"/>
    </source>
</evidence>
<dbReference type="PANTHER" id="PTHR45237:SF2">
    <property type="entry name" value="POSSIBLE PARA-NITROBENZYL ESTERASE"/>
    <property type="match status" value="1"/>
</dbReference>
<name>A0A9J6G7Y8_HAELO</name>
<comment type="caution">
    <text evidence="3">The sequence shown here is derived from an EMBL/GenBank/DDBJ whole genome shotgun (WGS) entry which is preliminary data.</text>
</comment>
<gene>
    <name evidence="3" type="ORF">HPB48_013416</name>
</gene>
<dbReference type="InterPro" id="IPR002018">
    <property type="entry name" value="CarbesteraseB"/>
</dbReference>
<evidence type="ECO:0000256" key="1">
    <source>
        <dbReference type="ARBA" id="ARBA00023180"/>
    </source>
</evidence>
<keyword evidence="4" id="KW-1185">Reference proteome</keyword>
<proteinExistence type="predicted"/>